<gene>
    <name evidence="1" type="ORF">GCK32_009739</name>
</gene>
<name>A0AAN8FZU3_TRICO</name>
<keyword evidence="2" id="KW-1185">Reference proteome</keyword>
<dbReference type="EMBL" id="WIXE01007453">
    <property type="protein sequence ID" value="KAK5980410.1"/>
    <property type="molecule type" value="Genomic_DNA"/>
</dbReference>
<comment type="caution">
    <text evidence="1">The sequence shown here is derived from an EMBL/GenBank/DDBJ whole genome shotgun (WGS) entry which is preliminary data.</text>
</comment>
<organism evidence="1 2">
    <name type="scientific">Trichostrongylus colubriformis</name>
    <name type="common">Black scour worm</name>
    <dbReference type="NCBI Taxonomy" id="6319"/>
    <lineage>
        <taxon>Eukaryota</taxon>
        <taxon>Metazoa</taxon>
        <taxon>Ecdysozoa</taxon>
        <taxon>Nematoda</taxon>
        <taxon>Chromadorea</taxon>
        <taxon>Rhabditida</taxon>
        <taxon>Rhabditina</taxon>
        <taxon>Rhabditomorpha</taxon>
        <taxon>Strongyloidea</taxon>
        <taxon>Trichostrongylidae</taxon>
        <taxon>Trichostrongylus</taxon>
    </lineage>
</organism>
<evidence type="ECO:0000313" key="1">
    <source>
        <dbReference type="EMBL" id="KAK5980410.1"/>
    </source>
</evidence>
<sequence>MADFDDDDDEPKIPTVTIAFEYIEAEETFNFYIRRVSHAPYTPSLCPKYSKAVMYLVKGLTRKTWMGRKRSISWEHRLPSDETPTGWSFAKKLVFDLLRIDVYSALIVCQLVQRIDGQKRVIGQCEVTNDCGQWARMLKSPREPSSETYRLRPAV</sequence>
<accession>A0AAN8FZU3</accession>
<protein>
    <submittedName>
        <fullName evidence="1">Uncharacterized protein</fullName>
    </submittedName>
</protein>
<proteinExistence type="predicted"/>
<dbReference type="Proteomes" id="UP001331761">
    <property type="component" value="Unassembled WGS sequence"/>
</dbReference>
<dbReference type="AlphaFoldDB" id="A0AAN8FZU3"/>
<evidence type="ECO:0000313" key="2">
    <source>
        <dbReference type="Proteomes" id="UP001331761"/>
    </source>
</evidence>
<reference evidence="1 2" key="1">
    <citation type="submission" date="2019-10" db="EMBL/GenBank/DDBJ databases">
        <title>Assembly and Annotation for the nematode Trichostrongylus colubriformis.</title>
        <authorList>
            <person name="Martin J."/>
        </authorList>
    </citation>
    <scope>NUCLEOTIDE SEQUENCE [LARGE SCALE GENOMIC DNA]</scope>
    <source>
        <strain evidence="1">G859</strain>
        <tissue evidence="1">Whole worm</tissue>
    </source>
</reference>